<dbReference type="SUPFAM" id="SSF52402">
    <property type="entry name" value="Adenine nucleotide alpha hydrolases-like"/>
    <property type="match status" value="1"/>
</dbReference>
<gene>
    <name evidence="1" type="ORF">C4532_06225</name>
</gene>
<comment type="caution">
    <text evidence="1">The sequence shown here is derived from an EMBL/GenBank/DDBJ whole genome shotgun (WGS) entry which is preliminary data.</text>
</comment>
<organism evidence="1 2">
    <name type="scientific">Candidatus Abyssobacteria bacterium SURF_17</name>
    <dbReference type="NCBI Taxonomy" id="2093361"/>
    <lineage>
        <taxon>Bacteria</taxon>
        <taxon>Pseudomonadati</taxon>
        <taxon>Candidatus Hydrogenedentota</taxon>
        <taxon>Candidatus Abyssobacteria</taxon>
    </lineage>
</organism>
<reference evidence="1 2" key="1">
    <citation type="journal article" date="2017" name="ISME J.">
        <title>Energy and carbon metabolisms in a deep terrestrial subsurface fluid microbial community.</title>
        <authorList>
            <person name="Momper L."/>
            <person name="Jungbluth S.P."/>
            <person name="Lee M.D."/>
            <person name="Amend J.P."/>
        </authorList>
    </citation>
    <scope>NUCLEOTIDE SEQUENCE [LARGE SCALE GENOMIC DNA]</scope>
    <source>
        <strain evidence="1">SURF_17</strain>
    </source>
</reference>
<evidence type="ECO:0000313" key="1">
    <source>
        <dbReference type="EMBL" id="RJP72345.1"/>
    </source>
</evidence>
<evidence type="ECO:0008006" key="3">
    <source>
        <dbReference type="Google" id="ProtNLM"/>
    </source>
</evidence>
<name>A0A419F2D0_9BACT</name>
<protein>
    <recommendedName>
        <fullName evidence="3">N-acetyl sugar amidotransferase</fullName>
    </recommendedName>
</protein>
<accession>A0A419F2D0</accession>
<dbReference type="InterPro" id="IPR052188">
    <property type="entry name" value="Ni-pincer_cofactor_biosynth"/>
</dbReference>
<dbReference type="Proteomes" id="UP000285961">
    <property type="component" value="Unassembled WGS sequence"/>
</dbReference>
<sequence length="336" mass="38300">MRVCTKCVLPETFPGIEFDENGVCNHCRAHKQAEYTASRKTQYREKFERLWAERQASGAYDCLMSYSGGKDSTYTLDLLAREYGARVLAVTVDNGFVSPTAIENIRRVAEAVGVAHLFVKPRFDVLKKVFAACAERQIFPPKTLERASTICTACMAMVKFICLQIAVEKNIPFVVFGWSPGQAPVTSSVFKNNPEMIRKMQETVRKPLEEIAGGEILPYFLQEEHFARPERFPYNINPLAFLEYDEARIHARIEQLGWKKPEDTDPNSTNCLLNSFANTVHRKQFGYNPYAFELAELVRQGTLDRHDALARLSEPEDGEMVHLVKKRLGIEQPQLR</sequence>
<proteinExistence type="predicted"/>
<dbReference type="InterPro" id="IPR014729">
    <property type="entry name" value="Rossmann-like_a/b/a_fold"/>
</dbReference>
<dbReference type="PANTHER" id="PTHR43169">
    <property type="entry name" value="EXSB FAMILY PROTEIN"/>
    <property type="match status" value="1"/>
</dbReference>
<evidence type="ECO:0000313" key="2">
    <source>
        <dbReference type="Proteomes" id="UP000285961"/>
    </source>
</evidence>
<dbReference type="AlphaFoldDB" id="A0A419F2D0"/>
<dbReference type="PANTHER" id="PTHR43169:SF3">
    <property type="entry name" value="ATPASE, PP-LOOP SUPERFAMILY-RELATED"/>
    <property type="match status" value="1"/>
</dbReference>
<dbReference type="Gene3D" id="3.40.50.620">
    <property type="entry name" value="HUPs"/>
    <property type="match status" value="1"/>
</dbReference>
<dbReference type="EMBL" id="QZKI01000046">
    <property type="protein sequence ID" value="RJP72345.1"/>
    <property type="molecule type" value="Genomic_DNA"/>
</dbReference>